<evidence type="ECO:0008006" key="7">
    <source>
        <dbReference type="Google" id="ProtNLM"/>
    </source>
</evidence>
<accession>A0A160T2P2</accession>
<evidence type="ECO:0000313" key="6">
    <source>
        <dbReference type="Proteomes" id="UP000215027"/>
    </source>
</evidence>
<proteinExistence type="inferred from homology"/>
<dbReference type="PANTHER" id="PTHR33397:SF5">
    <property type="entry name" value="RNASE YUTE-RELATED"/>
    <property type="match status" value="1"/>
</dbReference>
<dbReference type="SUPFAM" id="SSF81593">
    <property type="entry name" value="Nucleotidyltransferase substrate binding subunit/domain"/>
    <property type="match status" value="1"/>
</dbReference>
<dbReference type="InterPro" id="IPR052379">
    <property type="entry name" value="Type_VII_TA_RNase"/>
</dbReference>
<dbReference type="GO" id="GO:0110001">
    <property type="term" value="C:toxin-antitoxin complex"/>
    <property type="evidence" value="ECO:0007669"/>
    <property type="project" value="InterPro"/>
</dbReference>
<evidence type="ECO:0000256" key="2">
    <source>
        <dbReference type="ARBA" id="ARBA00022722"/>
    </source>
</evidence>
<dbReference type="PANTHER" id="PTHR33397">
    <property type="entry name" value="UPF0331 PROTEIN YUTE"/>
    <property type="match status" value="1"/>
</dbReference>
<evidence type="ECO:0000256" key="1">
    <source>
        <dbReference type="ARBA" id="ARBA00022649"/>
    </source>
</evidence>
<dbReference type="GO" id="GO:0016787">
    <property type="term" value="F:hydrolase activity"/>
    <property type="evidence" value="ECO:0007669"/>
    <property type="project" value="UniProtKB-KW"/>
</dbReference>
<keyword evidence="3" id="KW-0378">Hydrolase</keyword>
<dbReference type="GO" id="GO:0004540">
    <property type="term" value="F:RNA nuclease activity"/>
    <property type="evidence" value="ECO:0007669"/>
    <property type="project" value="InterPro"/>
</dbReference>
<keyword evidence="2" id="KW-0540">Nuclease</keyword>
<dbReference type="NCBIfam" id="NF047751">
    <property type="entry name" value="HepT_toxin"/>
    <property type="match status" value="1"/>
</dbReference>
<keyword evidence="6" id="KW-1185">Reference proteome</keyword>
<organism evidence="5 6">
    <name type="scientific">Candidatus Promineifilum breve</name>
    <dbReference type="NCBI Taxonomy" id="1806508"/>
    <lineage>
        <taxon>Bacteria</taxon>
        <taxon>Bacillati</taxon>
        <taxon>Chloroflexota</taxon>
        <taxon>Ardenticatenia</taxon>
        <taxon>Candidatus Promineifilales</taxon>
        <taxon>Candidatus Promineifilaceae</taxon>
        <taxon>Candidatus Promineifilum</taxon>
    </lineage>
</organism>
<name>A0A160T2P2_9CHLR</name>
<evidence type="ECO:0000256" key="4">
    <source>
        <dbReference type="ARBA" id="ARBA00024207"/>
    </source>
</evidence>
<dbReference type="EMBL" id="LN890655">
    <property type="protein sequence ID" value="CUS04391.2"/>
    <property type="molecule type" value="Genomic_DNA"/>
</dbReference>
<comment type="similarity">
    <text evidence="4">Belongs to the HepT RNase toxin family.</text>
</comment>
<evidence type="ECO:0000313" key="5">
    <source>
        <dbReference type="EMBL" id="CUS04391.2"/>
    </source>
</evidence>
<protein>
    <recommendedName>
        <fullName evidence="7">DUF86 domain-containing protein</fullName>
    </recommendedName>
</protein>
<dbReference type="Gene3D" id="1.20.120.580">
    <property type="entry name" value="bsu32300-like"/>
    <property type="match status" value="1"/>
</dbReference>
<sequence length="137" mass="15770">MLNGIIAQKLQTLDKVLVELRSLGVVSTKELKSNWQQQRAIERNLQVLVEIVIDVCQRLLAHADQSPATTSADAIDRCVEMGALTPDENYKRMVRLRNFLVHRYEYVDPDVLANMVNKHLGDFEKFRDEILTYVQSN</sequence>
<dbReference type="Pfam" id="PF01934">
    <property type="entry name" value="HepT-like"/>
    <property type="match status" value="1"/>
</dbReference>
<dbReference type="AlphaFoldDB" id="A0A160T2P2"/>
<keyword evidence="1" id="KW-1277">Toxin-antitoxin system</keyword>
<dbReference type="OrthoDB" id="159782at2"/>
<reference evidence="5" key="1">
    <citation type="submission" date="2016-01" db="EMBL/GenBank/DDBJ databases">
        <authorList>
            <person name="Mcilroy J.S."/>
            <person name="Karst M S."/>
            <person name="Albertsen M."/>
        </authorList>
    </citation>
    <scope>NUCLEOTIDE SEQUENCE</scope>
    <source>
        <strain evidence="5">Cfx-K</strain>
    </source>
</reference>
<evidence type="ECO:0000256" key="3">
    <source>
        <dbReference type="ARBA" id="ARBA00022801"/>
    </source>
</evidence>
<dbReference type="Proteomes" id="UP000215027">
    <property type="component" value="Chromosome I"/>
</dbReference>
<dbReference type="KEGG" id="pbf:CFX0092_A2513"/>
<dbReference type="InterPro" id="IPR008201">
    <property type="entry name" value="HepT-like"/>
</dbReference>
<dbReference type="InterPro" id="IPR037038">
    <property type="entry name" value="HepT-like_sf"/>
</dbReference>
<dbReference type="RefSeq" id="WP_095043726.1">
    <property type="nucleotide sequence ID" value="NZ_LN890655.1"/>
</dbReference>
<gene>
    <name evidence="5" type="ORF">CFX0092_A2513</name>
</gene>